<dbReference type="OrthoDB" id="5314275at2759"/>
<organism evidence="2 3">
    <name type="scientific">Obba rivulosa</name>
    <dbReference type="NCBI Taxonomy" id="1052685"/>
    <lineage>
        <taxon>Eukaryota</taxon>
        <taxon>Fungi</taxon>
        <taxon>Dikarya</taxon>
        <taxon>Basidiomycota</taxon>
        <taxon>Agaricomycotina</taxon>
        <taxon>Agaricomycetes</taxon>
        <taxon>Polyporales</taxon>
        <taxon>Gelatoporiaceae</taxon>
        <taxon>Obba</taxon>
    </lineage>
</organism>
<accession>A0A8E2DTH5</accession>
<feature type="compositionally biased region" description="Polar residues" evidence="1">
    <location>
        <begin position="162"/>
        <end position="178"/>
    </location>
</feature>
<dbReference type="EMBL" id="KV722336">
    <property type="protein sequence ID" value="OCH95403.1"/>
    <property type="molecule type" value="Genomic_DNA"/>
</dbReference>
<evidence type="ECO:0000313" key="3">
    <source>
        <dbReference type="Proteomes" id="UP000250043"/>
    </source>
</evidence>
<keyword evidence="3" id="KW-1185">Reference proteome</keyword>
<feature type="region of interest" description="Disordered" evidence="1">
    <location>
        <begin position="48"/>
        <end position="183"/>
    </location>
</feature>
<name>A0A8E2DTH5_9APHY</name>
<reference evidence="2 3" key="1">
    <citation type="submission" date="2016-07" db="EMBL/GenBank/DDBJ databases">
        <title>Draft genome of the white-rot fungus Obba rivulosa 3A-2.</title>
        <authorList>
            <consortium name="DOE Joint Genome Institute"/>
            <person name="Miettinen O."/>
            <person name="Riley R."/>
            <person name="Acob R."/>
            <person name="Barry K."/>
            <person name="Cullen D."/>
            <person name="De Vries R."/>
            <person name="Hainaut M."/>
            <person name="Hatakka A."/>
            <person name="Henrissat B."/>
            <person name="Hilden K."/>
            <person name="Kuo R."/>
            <person name="Labutti K."/>
            <person name="Lipzen A."/>
            <person name="Makela M.R."/>
            <person name="Sandor L."/>
            <person name="Spatafora J.W."/>
            <person name="Grigoriev I.V."/>
            <person name="Hibbett D.S."/>
        </authorList>
    </citation>
    <scope>NUCLEOTIDE SEQUENCE [LARGE SCALE GENOMIC DNA]</scope>
    <source>
        <strain evidence="2 3">3A-2</strain>
    </source>
</reference>
<proteinExistence type="predicted"/>
<sequence length="391" mass="42097">MGRLQFSPDDPDFARSTEADFDGPPPAYHEVAQSSTYCESGSISLAFPMPAPAHYPNTPEPQLAHIDPFPLPDPPRGSAQSPQFTQHVSPTGQTPFSHQQGLSPQGWGQTQSTYAPLHHSDTVGTSASGSHARLNYAPSVRSTSGRLSPSASSVTSPVSPGLNDTASLASSSDAQSKDSGAASDDVLARILSHPPPCFSRRPPPESPYGPFSPSALLGVGSRLEKGFPNVPPPSVAIPHPFVTHDVSQEDWVLFLHHVKTIAKYAPVTGKLATELAPRAMGIMLMAGWIVTKGVKMTMKGKKKGPVAQLIAQWNHYFFHPRQVDIVLAQGRMSYTGADEIPRTCVAKANPPGKLLRRKMRTSLTPILSVATMKNYRRNHRKCHEGTHSVTC</sequence>
<feature type="compositionally biased region" description="Polar residues" evidence="1">
    <location>
        <begin position="78"/>
        <end position="114"/>
    </location>
</feature>
<protein>
    <submittedName>
        <fullName evidence="2">Uncharacterized protein</fullName>
    </submittedName>
</protein>
<evidence type="ECO:0000256" key="1">
    <source>
        <dbReference type="SAM" id="MobiDB-lite"/>
    </source>
</evidence>
<dbReference type="InterPro" id="IPR028018">
    <property type="entry name" value="DUF4646"/>
</dbReference>
<evidence type="ECO:0000313" key="2">
    <source>
        <dbReference type="EMBL" id="OCH95403.1"/>
    </source>
</evidence>
<feature type="compositionally biased region" description="Low complexity" evidence="1">
    <location>
        <begin position="148"/>
        <end position="160"/>
    </location>
</feature>
<dbReference type="Proteomes" id="UP000250043">
    <property type="component" value="Unassembled WGS sequence"/>
</dbReference>
<feature type="region of interest" description="Disordered" evidence="1">
    <location>
        <begin position="1"/>
        <end position="30"/>
    </location>
</feature>
<dbReference type="AlphaFoldDB" id="A0A8E2DTH5"/>
<dbReference type="Pfam" id="PF15496">
    <property type="entry name" value="DUF4646"/>
    <property type="match status" value="1"/>
</dbReference>
<gene>
    <name evidence="2" type="ORF">OBBRIDRAFT_883961</name>
</gene>